<keyword evidence="2" id="KW-1185">Reference proteome</keyword>
<name>A0ABS5A6W9_9PSEU</name>
<evidence type="ECO:0000313" key="1">
    <source>
        <dbReference type="EMBL" id="MBP2471977.1"/>
    </source>
</evidence>
<gene>
    <name evidence="1" type="ORF">JOF53_000849</name>
</gene>
<dbReference type="EMBL" id="JAGIOO010000001">
    <property type="protein sequence ID" value="MBP2471977.1"/>
    <property type="molecule type" value="Genomic_DNA"/>
</dbReference>
<sequence>MPTEQPASPAAAITAELAAAYSRAGNRGAPPWWIRQTRAWPSRVVPQSNAQARCAVLTLLSTTHWHQDNLTTLLGAFTPLYEAGWCNGAIVHALDFNPDGTRVLPWLGDGKSAPAGALAQYLQRRLRAWQDADERGGIPAPPLPGVDFHSWFTRMQEHYGDGHADPRPRRDQATASAAYWQNHSTRPPVDRLRRRVDRTRVVDAELAQLGAPVPSPPVDPRDDVALLAIPEVAAALRAVVGQERPARHRLHALQEAMRHARIANRHETERVLSRVTAADVGVLASRVTGPDGKPVPPDRLRRILAAVW</sequence>
<comment type="caution">
    <text evidence="1">The sequence shown here is derived from an EMBL/GenBank/DDBJ whole genome shotgun (WGS) entry which is preliminary data.</text>
</comment>
<reference evidence="1 2" key="1">
    <citation type="submission" date="2021-03" db="EMBL/GenBank/DDBJ databases">
        <title>Sequencing the genomes of 1000 actinobacteria strains.</title>
        <authorList>
            <person name="Klenk H.-P."/>
        </authorList>
    </citation>
    <scope>NUCLEOTIDE SEQUENCE [LARGE SCALE GENOMIC DNA]</scope>
    <source>
        <strain evidence="1 2">DSM 44580</strain>
    </source>
</reference>
<protein>
    <submittedName>
        <fullName evidence="1">Uncharacterized protein</fullName>
    </submittedName>
</protein>
<evidence type="ECO:0000313" key="2">
    <source>
        <dbReference type="Proteomes" id="UP001519363"/>
    </source>
</evidence>
<proteinExistence type="predicted"/>
<organism evidence="1 2">
    <name type="scientific">Crossiella equi</name>
    <dbReference type="NCBI Taxonomy" id="130796"/>
    <lineage>
        <taxon>Bacteria</taxon>
        <taxon>Bacillati</taxon>
        <taxon>Actinomycetota</taxon>
        <taxon>Actinomycetes</taxon>
        <taxon>Pseudonocardiales</taxon>
        <taxon>Pseudonocardiaceae</taxon>
        <taxon>Crossiella</taxon>
    </lineage>
</organism>
<accession>A0ABS5A6W9</accession>
<dbReference type="Proteomes" id="UP001519363">
    <property type="component" value="Unassembled WGS sequence"/>
</dbReference>
<dbReference type="RefSeq" id="WP_086782099.1">
    <property type="nucleotide sequence ID" value="NZ_JAGIOO010000001.1"/>
</dbReference>